<reference evidence="4 5" key="1">
    <citation type="submission" date="2017-06" db="EMBL/GenBank/DDBJ databases">
        <title>Novel microbial phyla capable of carbon fixation and sulfur reduction in deep-sea sediments.</title>
        <authorList>
            <person name="Huang J."/>
            <person name="Baker B."/>
            <person name="Wang Y."/>
        </authorList>
    </citation>
    <scope>NUCLEOTIDE SEQUENCE [LARGE SCALE GENOMIC DNA]</scope>
    <source>
        <strain evidence="4">B3_LCP</strain>
    </source>
</reference>
<dbReference type="InterPro" id="IPR001943">
    <property type="entry name" value="UVR_dom"/>
</dbReference>
<accession>A0A532V276</accession>
<dbReference type="PROSITE" id="PS50151">
    <property type="entry name" value="UVR"/>
    <property type="match status" value="1"/>
</dbReference>
<evidence type="ECO:0000313" key="5">
    <source>
        <dbReference type="Proteomes" id="UP000319619"/>
    </source>
</evidence>
<dbReference type="InterPro" id="IPR036876">
    <property type="entry name" value="UVR_dom_sf"/>
</dbReference>
<dbReference type="GO" id="GO:0004518">
    <property type="term" value="F:nuclease activity"/>
    <property type="evidence" value="ECO:0007669"/>
    <property type="project" value="InterPro"/>
</dbReference>
<dbReference type="InterPro" id="IPR036104">
    <property type="entry name" value="BFN_sf"/>
</dbReference>
<evidence type="ECO:0000256" key="1">
    <source>
        <dbReference type="ARBA" id="ARBA00023236"/>
    </source>
</evidence>
<feature type="domain" description="BFN" evidence="3">
    <location>
        <begin position="1"/>
        <end position="132"/>
    </location>
</feature>
<dbReference type="AlphaFoldDB" id="A0A532V276"/>
<gene>
    <name evidence="4" type="ORF">CEE37_06135</name>
</gene>
<dbReference type="EMBL" id="NJBN01000003">
    <property type="protein sequence ID" value="TKJ41242.1"/>
    <property type="molecule type" value="Genomic_DNA"/>
</dbReference>
<name>A0A532V276_UNCL8</name>
<organism evidence="4 5">
    <name type="scientific">candidate division LCP-89 bacterium B3_LCP</name>
    <dbReference type="NCBI Taxonomy" id="2012998"/>
    <lineage>
        <taxon>Bacteria</taxon>
        <taxon>Pseudomonadati</taxon>
        <taxon>Bacteria division LCP-89</taxon>
    </lineage>
</organism>
<dbReference type="Proteomes" id="UP000319619">
    <property type="component" value="Unassembled WGS sequence"/>
</dbReference>
<dbReference type="GO" id="GO:0009432">
    <property type="term" value="P:SOS response"/>
    <property type="evidence" value="ECO:0007669"/>
    <property type="project" value="UniProtKB-KW"/>
</dbReference>
<dbReference type="Gene3D" id="3.10.690.10">
    <property type="entry name" value="Bifunctional nuclease domain"/>
    <property type="match status" value="1"/>
</dbReference>
<evidence type="ECO:0000259" key="3">
    <source>
        <dbReference type="PROSITE" id="PS51658"/>
    </source>
</evidence>
<proteinExistence type="predicted"/>
<sequence>MIPVRVANVSVCPPYQGYVVVLHEIEGERWLPIFIGAAEAQAISLLLRNKSYSRPLTFDLFYNLLDAANAQVEQVSIIDLKENTFYALVEMKTVAGDAKIDARPSDAIAIGLRSKATITVAEHVMNTAGVTGDRSQSQINNLNQIAELNKKLQSAIENESYEEAASLRDRIRDLEKKENLR</sequence>
<keyword evidence="1" id="KW-0742">SOS response</keyword>
<dbReference type="SUPFAM" id="SSF103256">
    <property type="entry name" value="Hypothetical protein TM0160"/>
    <property type="match status" value="1"/>
</dbReference>
<evidence type="ECO:0000259" key="2">
    <source>
        <dbReference type="PROSITE" id="PS50151"/>
    </source>
</evidence>
<dbReference type="SUPFAM" id="SSF46600">
    <property type="entry name" value="C-terminal UvrC-binding domain of UvrB"/>
    <property type="match status" value="1"/>
</dbReference>
<dbReference type="PROSITE" id="PS51658">
    <property type="entry name" value="BFN"/>
    <property type="match status" value="1"/>
</dbReference>
<dbReference type="Pfam" id="PF02151">
    <property type="entry name" value="UVR"/>
    <property type="match status" value="1"/>
</dbReference>
<dbReference type="Pfam" id="PF02577">
    <property type="entry name" value="BFN_dom"/>
    <property type="match status" value="1"/>
</dbReference>
<evidence type="ECO:0008006" key="6">
    <source>
        <dbReference type="Google" id="ProtNLM"/>
    </source>
</evidence>
<evidence type="ECO:0000313" key="4">
    <source>
        <dbReference type="EMBL" id="TKJ41242.1"/>
    </source>
</evidence>
<feature type="domain" description="UVR" evidence="2">
    <location>
        <begin position="142"/>
        <end position="177"/>
    </location>
</feature>
<comment type="caution">
    <text evidence="4">The sequence shown here is derived from an EMBL/GenBank/DDBJ whole genome shotgun (WGS) entry which is preliminary data.</text>
</comment>
<protein>
    <recommendedName>
        <fullName evidence="6">BFN domain-containing protein</fullName>
    </recommendedName>
</protein>
<dbReference type="PANTHER" id="PTHR15160:SF1">
    <property type="entry name" value="VON HIPPEL-LINDAU DISEASE TUMOR SUPPRESSOR"/>
    <property type="match status" value="1"/>
</dbReference>
<keyword evidence="1" id="KW-0227">DNA damage</keyword>
<dbReference type="Gene3D" id="4.10.860.10">
    <property type="entry name" value="UVR domain"/>
    <property type="match status" value="1"/>
</dbReference>
<dbReference type="PANTHER" id="PTHR15160">
    <property type="entry name" value="VON HIPPEL-LINDAU PROTEIN"/>
    <property type="match status" value="1"/>
</dbReference>
<dbReference type="InterPro" id="IPR003729">
    <property type="entry name" value="Bi_nuclease_dom"/>
</dbReference>